<protein>
    <recommendedName>
        <fullName evidence="5">G-patch domain and KOW motifs-containing protein</fullName>
    </recommendedName>
</protein>
<dbReference type="Pfam" id="PF12656">
    <property type="entry name" value="G-patch_2"/>
    <property type="match status" value="1"/>
</dbReference>
<dbReference type="GO" id="GO:0003676">
    <property type="term" value="F:nucleic acid binding"/>
    <property type="evidence" value="ECO:0007669"/>
    <property type="project" value="InterPro"/>
</dbReference>
<dbReference type="Proteomes" id="UP000472267">
    <property type="component" value="Chromosome 20"/>
</dbReference>
<dbReference type="Ensembl" id="ENSSFAT00005054729.1">
    <property type="protein sequence ID" value="ENSSFAP00005053059.1"/>
    <property type="gene ID" value="ENSSFAG00005025375.1"/>
</dbReference>
<comment type="function">
    <text evidence="5">RNA-binding protein involved in pre-mRNA splicing.</text>
</comment>
<keyword evidence="9" id="KW-1185">Reference proteome</keyword>
<feature type="compositionally biased region" description="Basic and acidic residues" evidence="6">
    <location>
        <begin position="317"/>
        <end position="362"/>
    </location>
</feature>
<dbReference type="CDD" id="cd13153">
    <property type="entry name" value="KOW_GPKOW_B"/>
    <property type="match status" value="1"/>
</dbReference>
<organism evidence="8 9">
    <name type="scientific">Salarias fasciatus</name>
    <name type="common">Jewelled blenny</name>
    <name type="synonym">Blennius fasciatus</name>
    <dbReference type="NCBI Taxonomy" id="181472"/>
    <lineage>
        <taxon>Eukaryota</taxon>
        <taxon>Metazoa</taxon>
        <taxon>Chordata</taxon>
        <taxon>Craniata</taxon>
        <taxon>Vertebrata</taxon>
        <taxon>Euteleostomi</taxon>
        <taxon>Actinopterygii</taxon>
        <taxon>Neopterygii</taxon>
        <taxon>Teleostei</taxon>
        <taxon>Neoteleostei</taxon>
        <taxon>Acanthomorphata</taxon>
        <taxon>Ovalentaria</taxon>
        <taxon>Blenniimorphae</taxon>
        <taxon>Blenniiformes</taxon>
        <taxon>Blennioidei</taxon>
        <taxon>Blenniidae</taxon>
        <taxon>Salariinae</taxon>
        <taxon>Salarias</taxon>
    </lineage>
</organism>
<evidence type="ECO:0000256" key="4">
    <source>
        <dbReference type="ARBA" id="ARBA00023242"/>
    </source>
</evidence>
<dbReference type="PROSITE" id="PS50174">
    <property type="entry name" value="G_PATCH"/>
    <property type="match status" value="1"/>
</dbReference>
<dbReference type="Pfam" id="PF25088">
    <property type="entry name" value="GPKOW_C"/>
    <property type="match status" value="1"/>
</dbReference>
<reference evidence="8" key="1">
    <citation type="submission" date="2019-06" db="EMBL/GenBank/DDBJ databases">
        <authorList>
            <consortium name="Wellcome Sanger Institute Data Sharing"/>
        </authorList>
    </citation>
    <scope>NUCLEOTIDE SEQUENCE [LARGE SCALE GENOMIC DNA]</scope>
</reference>
<dbReference type="InParanoid" id="A0A672JIL8"/>
<feature type="compositionally biased region" description="Basic and acidic residues" evidence="6">
    <location>
        <begin position="46"/>
        <end position="74"/>
    </location>
</feature>
<evidence type="ECO:0000256" key="5">
    <source>
        <dbReference type="RuleBase" id="RU369096"/>
    </source>
</evidence>
<keyword evidence="3" id="KW-0677">Repeat</keyword>
<dbReference type="InterPro" id="IPR041994">
    <property type="entry name" value="GPKOW_KOW2"/>
</dbReference>
<dbReference type="InterPro" id="IPR041993">
    <property type="entry name" value="GPKOW_KOW1"/>
</dbReference>
<evidence type="ECO:0000256" key="2">
    <source>
        <dbReference type="ARBA" id="ARBA00010966"/>
    </source>
</evidence>
<dbReference type="GO" id="GO:0005681">
    <property type="term" value="C:spliceosomal complex"/>
    <property type="evidence" value="ECO:0007669"/>
    <property type="project" value="TreeGrafter"/>
</dbReference>
<accession>A0A672JIL8</accession>
<dbReference type="RefSeq" id="XP_029975224.1">
    <property type="nucleotide sequence ID" value="XM_030119364.1"/>
</dbReference>
<dbReference type="FunCoup" id="A0A672JIL8">
    <property type="interactions" value="1282"/>
</dbReference>
<feature type="region of interest" description="Disordered" evidence="6">
    <location>
        <begin position="317"/>
        <end position="395"/>
    </location>
</feature>
<keyword evidence="5" id="KW-0507">mRNA processing</keyword>
<keyword evidence="4 5" id="KW-0539">Nucleus</keyword>
<reference evidence="8" key="3">
    <citation type="submission" date="2025-09" db="UniProtKB">
        <authorList>
            <consortium name="Ensembl"/>
        </authorList>
    </citation>
    <scope>IDENTIFICATION</scope>
</reference>
<dbReference type="CTD" id="27238"/>
<dbReference type="GeneID" id="115408542"/>
<gene>
    <name evidence="8" type="primary">gpkow</name>
</gene>
<dbReference type="Gene3D" id="2.30.30.30">
    <property type="match status" value="1"/>
</dbReference>
<evidence type="ECO:0000256" key="1">
    <source>
        <dbReference type="ARBA" id="ARBA00004123"/>
    </source>
</evidence>
<dbReference type="PANTHER" id="PTHR15818">
    <property type="entry name" value="G PATCH AND KOW-CONTAINING"/>
    <property type="match status" value="1"/>
</dbReference>
<evidence type="ECO:0000313" key="9">
    <source>
        <dbReference type="Proteomes" id="UP000472267"/>
    </source>
</evidence>
<comment type="similarity">
    <text evidence="2 5">Belongs to the MOS2 family.</text>
</comment>
<dbReference type="OrthoDB" id="5577072at2759"/>
<proteinExistence type="inferred from homology"/>
<dbReference type="PANTHER" id="PTHR15818:SF2">
    <property type="entry name" value="G-PATCH DOMAIN AND KOW MOTIFS-CONTAINING PROTEIN"/>
    <property type="match status" value="1"/>
</dbReference>
<evidence type="ECO:0000259" key="7">
    <source>
        <dbReference type="PROSITE" id="PS50174"/>
    </source>
</evidence>
<dbReference type="InterPro" id="IPR026822">
    <property type="entry name" value="Spp2/MOS2_G-patch"/>
</dbReference>
<feature type="compositionally biased region" description="Basic and acidic residues" evidence="6">
    <location>
        <begin position="369"/>
        <end position="384"/>
    </location>
</feature>
<dbReference type="InterPro" id="IPR005824">
    <property type="entry name" value="KOW"/>
</dbReference>
<dbReference type="SMART" id="SM00739">
    <property type="entry name" value="KOW"/>
    <property type="match status" value="2"/>
</dbReference>
<feature type="region of interest" description="Disordered" evidence="6">
    <location>
        <begin position="210"/>
        <end position="248"/>
    </location>
</feature>
<name>A0A672JIL8_SALFA</name>
<sequence>MASHGEEAGASNSAVSEDHGERKAAAVSFGFTKTVSKFKHPTADAPTKKAERDYLTGIDRNELQSTKPSEKPKELIIPLIQKNRWHKPDRAGQKEGKPEDTTRDVDSVESQAVKELIEDSRRQLEQYQNGSQVDLNLSIPLLMQNKAPEGFEDGDHVKVDLRPESSTEADYESVPVEAYGLAMLKGMGWKKGEGIGRTFKQDVKPIEHELRPKGLGLGADRSAIKDLEPQRRQRPPKPGEEREKEEELVMGAGGCVLVESGAHKELYGKIEGVDADNARVVVKLAIGGKTVTISQYAVKLVGRKEYDKYGKDLSRLSKAHKDKEREKEKEREKDRRRQEEKERSSDDRAKHKSSERDGGRDERKRKHRESSQDREKPPVKEARRPPPPPSWLQRDLKVRFIDKAFKGGQYYNSKMRVEDVLTPSTCVCRTEEGRLLDDVKQDMLETIVPKQESDSVMVVLGEHRGQVGRILQRDKNKCRAIVQLDRYEEKVFTLDYDSICHYVGATDD</sequence>
<evidence type="ECO:0000256" key="6">
    <source>
        <dbReference type="SAM" id="MobiDB-lite"/>
    </source>
</evidence>
<dbReference type="GO" id="GO:0000398">
    <property type="term" value="P:mRNA splicing, via spliceosome"/>
    <property type="evidence" value="ECO:0007669"/>
    <property type="project" value="UniProtKB-UniRule"/>
</dbReference>
<feature type="compositionally biased region" description="Basic and acidic residues" evidence="6">
    <location>
        <begin position="222"/>
        <end position="247"/>
    </location>
</feature>
<dbReference type="SMART" id="SM00443">
    <property type="entry name" value="G_patch"/>
    <property type="match status" value="1"/>
</dbReference>
<feature type="region of interest" description="Disordered" evidence="6">
    <location>
        <begin position="1"/>
        <end position="110"/>
    </location>
</feature>
<dbReference type="CDD" id="cd13152">
    <property type="entry name" value="KOW_GPKOW_A"/>
    <property type="match status" value="1"/>
</dbReference>
<comment type="subcellular location">
    <subcellularLocation>
        <location evidence="1 5">Nucleus</location>
    </subcellularLocation>
</comment>
<reference evidence="8" key="2">
    <citation type="submission" date="2025-08" db="UniProtKB">
        <authorList>
            <consortium name="Ensembl"/>
        </authorList>
    </citation>
    <scope>IDENTIFICATION</scope>
</reference>
<dbReference type="InterPro" id="IPR014722">
    <property type="entry name" value="Rib_uL2_dom2"/>
</dbReference>
<feature type="domain" description="G-patch" evidence="7">
    <location>
        <begin position="176"/>
        <end position="222"/>
    </location>
</feature>
<keyword evidence="5" id="KW-0508">mRNA splicing</keyword>
<dbReference type="Gene3D" id="2.30.30.140">
    <property type="match status" value="1"/>
</dbReference>
<evidence type="ECO:0000313" key="8">
    <source>
        <dbReference type="Ensembl" id="ENSSFAP00005053059.1"/>
    </source>
</evidence>
<dbReference type="OMA" id="AHKDKEK"/>
<feature type="compositionally biased region" description="Basic and acidic residues" evidence="6">
    <location>
        <begin position="86"/>
        <end position="106"/>
    </location>
</feature>
<evidence type="ECO:0000256" key="3">
    <source>
        <dbReference type="ARBA" id="ARBA00022737"/>
    </source>
</evidence>
<dbReference type="InterPro" id="IPR000467">
    <property type="entry name" value="G_patch_dom"/>
</dbReference>
<dbReference type="AlphaFoldDB" id="A0A672JIL8"/>
<dbReference type="InterPro" id="IPR045166">
    <property type="entry name" value="Spp2-like"/>
</dbReference>